<dbReference type="Gene3D" id="1.20.120.530">
    <property type="entry name" value="GntR ligand-binding domain-like"/>
    <property type="match status" value="1"/>
</dbReference>
<dbReference type="EMBL" id="CP024955">
    <property type="protein sequence ID" value="ATY84970.1"/>
    <property type="molecule type" value="Genomic_DNA"/>
</dbReference>
<accession>A0A2K8N8N2</accession>
<sequence length="222" mass="25391">MKQGLETGVNKQEVAYQTIRQRILEGRYGPGHRFIIDELSRELGVSQTPVREAIRRLEAEGLVQYQRYSGVRVAPINPEAYVETLSVLAVLEGYAASAASPHLTKEDLGQLQEMLLEMERALAGMDFMEFGRLNREFHWVTVQRCGNACLLDNIRNLRAKVDAVRRNIFMVIPGRGEESLAEHRRIYELLAAQAAPEEIETFVRRHKLRTVEAFQIWQREGG</sequence>
<dbReference type="CDD" id="cd07377">
    <property type="entry name" value="WHTH_GntR"/>
    <property type="match status" value="1"/>
</dbReference>
<name>A0A2K8N8N2_9BACL</name>
<evidence type="ECO:0000313" key="6">
    <source>
        <dbReference type="Proteomes" id="UP000231932"/>
    </source>
</evidence>
<dbReference type="InterPro" id="IPR036390">
    <property type="entry name" value="WH_DNA-bd_sf"/>
</dbReference>
<evidence type="ECO:0000256" key="1">
    <source>
        <dbReference type="ARBA" id="ARBA00023015"/>
    </source>
</evidence>
<dbReference type="PANTHER" id="PTHR43537">
    <property type="entry name" value="TRANSCRIPTIONAL REGULATOR, GNTR FAMILY"/>
    <property type="match status" value="1"/>
</dbReference>
<dbReference type="RefSeq" id="WP_100667769.1">
    <property type="nucleotide sequence ID" value="NZ_CP024955.1"/>
</dbReference>
<feature type="domain" description="HTH gntR-type" evidence="4">
    <location>
        <begin position="9"/>
        <end position="76"/>
    </location>
</feature>
<dbReference type="Proteomes" id="UP000231932">
    <property type="component" value="Chromosome"/>
</dbReference>
<dbReference type="GO" id="GO:0003700">
    <property type="term" value="F:DNA-binding transcription factor activity"/>
    <property type="evidence" value="ECO:0007669"/>
    <property type="project" value="InterPro"/>
</dbReference>
<dbReference type="SUPFAM" id="SSF46785">
    <property type="entry name" value="Winged helix' DNA-binding domain"/>
    <property type="match status" value="1"/>
</dbReference>
<gene>
    <name evidence="5" type="ORF">CVV65_08570</name>
</gene>
<dbReference type="SUPFAM" id="SSF48008">
    <property type="entry name" value="GntR ligand-binding domain-like"/>
    <property type="match status" value="1"/>
</dbReference>
<dbReference type="SMART" id="SM00895">
    <property type="entry name" value="FCD"/>
    <property type="match status" value="1"/>
</dbReference>
<evidence type="ECO:0000256" key="2">
    <source>
        <dbReference type="ARBA" id="ARBA00023125"/>
    </source>
</evidence>
<dbReference type="Pfam" id="PF00392">
    <property type="entry name" value="GntR"/>
    <property type="match status" value="1"/>
</dbReference>
<dbReference type="AlphaFoldDB" id="A0A2K8N8N2"/>
<evidence type="ECO:0000313" key="5">
    <source>
        <dbReference type="EMBL" id="ATY84970.1"/>
    </source>
</evidence>
<dbReference type="InterPro" id="IPR000524">
    <property type="entry name" value="Tscrpt_reg_HTH_GntR"/>
</dbReference>
<keyword evidence="2" id="KW-0238">DNA-binding</keyword>
<keyword evidence="1" id="KW-0805">Transcription regulation</keyword>
<dbReference type="PANTHER" id="PTHR43537:SF24">
    <property type="entry name" value="GLUCONATE OPERON TRANSCRIPTIONAL REPRESSOR"/>
    <property type="match status" value="1"/>
</dbReference>
<dbReference type="InterPro" id="IPR008920">
    <property type="entry name" value="TF_FadR/GntR_C"/>
</dbReference>
<proteinExistence type="predicted"/>
<reference evidence="6" key="1">
    <citation type="submission" date="2017-11" db="EMBL/GenBank/DDBJ databases">
        <title>Complete Genome Sequence of Kyrpidia sp. Strain EA-1, a thermophilic, hydrogen-oxidizing Bacterium, isolated from the Azores.</title>
        <authorList>
            <person name="Reiner J.E."/>
            <person name="Lapp C.J."/>
            <person name="Bunk B."/>
            <person name="Gescher J."/>
        </authorList>
    </citation>
    <scope>NUCLEOTIDE SEQUENCE [LARGE SCALE GENOMIC DNA]</scope>
    <source>
        <strain evidence="6">EA-1</strain>
    </source>
</reference>
<organism evidence="5 6">
    <name type="scientific">Kyrpidia spormannii</name>
    <dbReference type="NCBI Taxonomy" id="2055160"/>
    <lineage>
        <taxon>Bacteria</taxon>
        <taxon>Bacillati</taxon>
        <taxon>Bacillota</taxon>
        <taxon>Bacilli</taxon>
        <taxon>Bacillales</taxon>
        <taxon>Alicyclobacillaceae</taxon>
        <taxon>Kyrpidia</taxon>
    </lineage>
</organism>
<dbReference type="KEGG" id="kyr:CVV65_08570"/>
<dbReference type="InterPro" id="IPR000485">
    <property type="entry name" value="AsnC-type_HTH_dom"/>
</dbReference>
<keyword evidence="6" id="KW-1185">Reference proteome</keyword>
<dbReference type="InterPro" id="IPR011711">
    <property type="entry name" value="GntR_C"/>
</dbReference>
<dbReference type="Gene3D" id="1.10.10.10">
    <property type="entry name" value="Winged helix-like DNA-binding domain superfamily/Winged helix DNA-binding domain"/>
    <property type="match status" value="1"/>
</dbReference>
<evidence type="ECO:0000256" key="3">
    <source>
        <dbReference type="ARBA" id="ARBA00023163"/>
    </source>
</evidence>
<dbReference type="PRINTS" id="PR00033">
    <property type="entry name" value="HTHASNC"/>
</dbReference>
<protein>
    <submittedName>
        <fullName evidence="5">GntR family transcriptional regulator</fullName>
    </submittedName>
</protein>
<dbReference type="Pfam" id="PF07729">
    <property type="entry name" value="FCD"/>
    <property type="match status" value="1"/>
</dbReference>
<dbReference type="PROSITE" id="PS50949">
    <property type="entry name" value="HTH_GNTR"/>
    <property type="match status" value="1"/>
</dbReference>
<dbReference type="GO" id="GO:0043565">
    <property type="term" value="F:sequence-specific DNA binding"/>
    <property type="evidence" value="ECO:0007669"/>
    <property type="project" value="InterPro"/>
</dbReference>
<keyword evidence="3" id="KW-0804">Transcription</keyword>
<dbReference type="OrthoDB" id="114741at2"/>
<dbReference type="InterPro" id="IPR036388">
    <property type="entry name" value="WH-like_DNA-bd_sf"/>
</dbReference>
<dbReference type="SMART" id="SM00345">
    <property type="entry name" value="HTH_GNTR"/>
    <property type="match status" value="1"/>
</dbReference>
<evidence type="ECO:0000259" key="4">
    <source>
        <dbReference type="PROSITE" id="PS50949"/>
    </source>
</evidence>